<evidence type="ECO:0000313" key="3">
    <source>
        <dbReference type="Proteomes" id="UP000215127"/>
    </source>
</evidence>
<gene>
    <name evidence="2" type="ORF">ZT3D7_G2230</name>
</gene>
<dbReference type="Pfam" id="PF18647">
    <property type="entry name" value="Fungal_lectin_2"/>
    <property type="match status" value="1"/>
</dbReference>
<evidence type="ECO:0000256" key="1">
    <source>
        <dbReference type="SAM" id="SignalP"/>
    </source>
</evidence>
<organism evidence="2 3">
    <name type="scientific">Zymoseptoria tritici (strain ST99CH_3D7)</name>
    <dbReference type="NCBI Taxonomy" id="1276538"/>
    <lineage>
        <taxon>Eukaryota</taxon>
        <taxon>Fungi</taxon>
        <taxon>Dikarya</taxon>
        <taxon>Ascomycota</taxon>
        <taxon>Pezizomycotina</taxon>
        <taxon>Dothideomycetes</taxon>
        <taxon>Dothideomycetidae</taxon>
        <taxon>Mycosphaerellales</taxon>
        <taxon>Mycosphaerellaceae</taxon>
        <taxon>Zymoseptoria</taxon>
    </lineage>
</organism>
<dbReference type="Proteomes" id="UP000215127">
    <property type="component" value="Chromosome 2"/>
</dbReference>
<evidence type="ECO:0000313" key="2">
    <source>
        <dbReference type="EMBL" id="SMQ47083.1"/>
    </source>
</evidence>
<name>A0A1X7RI31_ZYMT9</name>
<feature type="chain" id="PRO_5012733627" description="Extracellular membrane protein CFEM domain-containing protein" evidence="1">
    <location>
        <begin position="20"/>
        <end position="668"/>
    </location>
</feature>
<keyword evidence="3" id="KW-1185">Reference proteome</keyword>
<proteinExistence type="predicted"/>
<sequence>MVQNLKALALLALTVRTFAQAPPTVILGPPEDYQKPPAETATASGSDLIITPKDLSQGIPPDGLDLFLGPDLKTQVSQTLKATCSSGYTQTCAQALAGVFNVHHALEGRQIGAIGTTALSIGAAIGILSGLIAQWMDGPVEAHQHIPAAVVSQLQAQTASTIQFETSTGAPPVTVTMAPATSTAATPATITTLSTDSETHHKGDVLINIPAQPADLLLQLILMEGHCKLKQSRMFVRRGPRPDLTVATNAAMTVLYNAGRFTPLDLFDITGLPQRLLHYRDEAVQAALVSVQEAALKLPVFAGVAVDITKEVASIVFAAAYGVCIDNISRLEQIAIESSMVSEDPIAEDGQEEDKNCPKDKPLCDEAGCLGIEGVCQMRDFKHCTCLTKVNVFIQHGTRSEWDAGQQLIGAMLKSAAPEAPKLDCDADARVDLESGDFTKLVDSFCNGFNLKPDLDKNIDPKEAGSRGEYTGTSFNFAWKAKDGQCSTSCADIFAAFRSSTVCSYDSHTMSKSGSQETACGTASFKFDKSETEDSDPVVANPLKCGDRTDQGNAEHFMPLDTMNKAIDKFCNQGRGDKSRVLPIDKHAVYVEMTALKGPDCPATNFKSKATKQMCKDELKYIINTCDTSNPSGAQDWKQGGEYTKGCFTYAIRLAPASLSTYILWGDD</sequence>
<evidence type="ECO:0008006" key="4">
    <source>
        <dbReference type="Google" id="ProtNLM"/>
    </source>
</evidence>
<feature type="signal peptide" evidence="1">
    <location>
        <begin position="1"/>
        <end position="19"/>
    </location>
</feature>
<keyword evidence="1" id="KW-0732">Signal</keyword>
<dbReference type="AlphaFoldDB" id="A0A1X7RI31"/>
<accession>A0A1X7RI31</accession>
<protein>
    <recommendedName>
        <fullName evidence="4">Extracellular membrane protein CFEM domain-containing protein</fullName>
    </recommendedName>
</protein>
<dbReference type="EMBL" id="LT853693">
    <property type="protein sequence ID" value="SMQ47083.1"/>
    <property type="molecule type" value="Genomic_DNA"/>
</dbReference>
<reference evidence="2 3" key="1">
    <citation type="submission" date="2016-06" db="EMBL/GenBank/DDBJ databases">
        <authorList>
            <person name="Kjaerup R.B."/>
            <person name="Dalgaard T.S."/>
            <person name="Juul-Madsen H.R."/>
        </authorList>
    </citation>
    <scope>NUCLEOTIDE SEQUENCE [LARGE SCALE GENOMIC DNA]</scope>
</reference>